<dbReference type="Gene3D" id="3.80.10.10">
    <property type="entry name" value="Ribonuclease Inhibitor"/>
    <property type="match status" value="1"/>
</dbReference>
<dbReference type="SUPFAM" id="SSF52058">
    <property type="entry name" value="L domain-like"/>
    <property type="match status" value="1"/>
</dbReference>
<dbReference type="EMBL" id="BMAW01034708">
    <property type="protein sequence ID" value="GFU36367.1"/>
    <property type="molecule type" value="Genomic_DNA"/>
</dbReference>
<evidence type="ECO:0000259" key="3">
    <source>
        <dbReference type="SMART" id="SM00082"/>
    </source>
</evidence>
<name>A0A8X6QXW8_NEPPI</name>
<accession>A0A8X6QXW8</accession>
<proteinExistence type="predicted"/>
<feature type="domain" description="LRRCT" evidence="3">
    <location>
        <begin position="38"/>
        <end position="85"/>
    </location>
</feature>
<protein>
    <recommendedName>
        <fullName evidence="3">LRRCT domain-containing protein</fullName>
    </recommendedName>
</protein>
<evidence type="ECO:0000313" key="4">
    <source>
        <dbReference type="EMBL" id="GFU36367.1"/>
    </source>
</evidence>
<organism evidence="4 5">
    <name type="scientific">Nephila pilipes</name>
    <name type="common">Giant wood spider</name>
    <name type="synonym">Nephila maculata</name>
    <dbReference type="NCBI Taxonomy" id="299642"/>
    <lineage>
        <taxon>Eukaryota</taxon>
        <taxon>Metazoa</taxon>
        <taxon>Ecdysozoa</taxon>
        <taxon>Arthropoda</taxon>
        <taxon>Chelicerata</taxon>
        <taxon>Arachnida</taxon>
        <taxon>Araneae</taxon>
        <taxon>Araneomorphae</taxon>
        <taxon>Entelegynae</taxon>
        <taxon>Araneoidea</taxon>
        <taxon>Nephilidae</taxon>
        <taxon>Nephila</taxon>
    </lineage>
</organism>
<dbReference type="SMART" id="SM00082">
    <property type="entry name" value="LRRCT"/>
    <property type="match status" value="1"/>
</dbReference>
<comment type="caution">
    <text evidence="4">The sequence shown here is derived from an EMBL/GenBank/DDBJ whole genome shotgun (WGS) entry which is preliminary data.</text>
</comment>
<keyword evidence="1" id="KW-0433">Leucine-rich repeat</keyword>
<evidence type="ECO:0000256" key="2">
    <source>
        <dbReference type="ARBA" id="ARBA00022729"/>
    </source>
</evidence>
<dbReference type="OrthoDB" id="6415927at2759"/>
<sequence>MPRIRTVYFNRNLLTTFTTTIWGRAYLATLEELNLQDNPFVCDCSIRWFKMITKEVRITGECAEPLNLKGRWLRDLSLRDFSYCPKAPPLE</sequence>
<reference evidence="4" key="1">
    <citation type="submission" date="2020-08" db="EMBL/GenBank/DDBJ databases">
        <title>Multicomponent nature underlies the extraordinary mechanical properties of spider dragline silk.</title>
        <authorList>
            <person name="Kono N."/>
            <person name="Nakamura H."/>
            <person name="Mori M."/>
            <person name="Yoshida Y."/>
            <person name="Ohtoshi R."/>
            <person name="Malay A.D."/>
            <person name="Moran D.A.P."/>
            <person name="Tomita M."/>
            <person name="Numata K."/>
            <person name="Arakawa K."/>
        </authorList>
    </citation>
    <scope>NUCLEOTIDE SEQUENCE</scope>
</reference>
<keyword evidence="5" id="KW-1185">Reference proteome</keyword>
<dbReference type="AlphaFoldDB" id="A0A8X6QXW8"/>
<dbReference type="InterPro" id="IPR032675">
    <property type="entry name" value="LRR_dom_sf"/>
</dbReference>
<evidence type="ECO:0000256" key="1">
    <source>
        <dbReference type="ARBA" id="ARBA00022614"/>
    </source>
</evidence>
<evidence type="ECO:0000313" key="5">
    <source>
        <dbReference type="Proteomes" id="UP000887013"/>
    </source>
</evidence>
<gene>
    <name evidence="4" type="ORF">NPIL_417651</name>
</gene>
<dbReference type="Proteomes" id="UP000887013">
    <property type="component" value="Unassembled WGS sequence"/>
</dbReference>
<dbReference type="InterPro" id="IPR000483">
    <property type="entry name" value="Cys-rich_flank_reg_C"/>
</dbReference>
<keyword evidence="2" id="KW-0732">Signal</keyword>